<dbReference type="Proteomes" id="UP001363010">
    <property type="component" value="Unassembled WGS sequence"/>
</dbReference>
<dbReference type="EMBL" id="JBBKZV010000006">
    <property type="protein sequence ID" value="MEJ8822999.1"/>
    <property type="molecule type" value="Genomic_DNA"/>
</dbReference>
<gene>
    <name evidence="4" type="ORF">WKW80_13310</name>
</gene>
<dbReference type="Pfam" id="PF00072">
    <property type="entry name" value="Response_reg"/>
    <property type="match status" value="1"/>
</dbReference>
<organism evidence="4 5">
    <name type="scientific">Variovorax humicola</name>
    <dbReference type="NCBI Taxonomy" id="1769758"/>
    <lineage>
        <taxon>Bacteria</taxon>
        <taxon>Pseudomonadati</taxon>
        <taxon>Pseudomonadota</taxon>
        <taxon>Betaproteobacteria</taxon>
        <taxon>Burkholderiales</taxon>
        <taxon>Comamonadaceae</taxon>
        <taxon>Variovorax</taxon>
    </lineage>
</organism>
<comment type="caution">
    <text evidence="4">The sequence shown here is derived from an EMBL/GenBank/DDBJ whole genome shotgun (WGS) entry which is preliminary data.</text>
</comment>
<dbReference type="PANTHER" id="PTHR44591:SF23">
    <property type="entry name" value="CHEY SUBFAMILY"/>
    <property type="match status" value="1"/>
</dbReference>
<comment type="caution">
    <text evidence="2">Lacks conserved residue(s) required for the propagation of feature annotation.</text>
</comment>
<dbReference type="InterPro" id="IPR001789">
    <property type="entry name" value="Sig_transdc_resp-reg_receiver"/>
</dbReference>
<keyword evidence="5" id="KW-1185">Reference proteome</keyword>
<dbReference type="SMART" id="SM00448">
    <property type="entry name" value="REC"/>
    <property type="match status" value="1"/>
</dbReference>
<dbReference type="InterPro" id="IPR050595">
    <property type="entry name" value="Bact_response_regulator"/>
</dbReference>
<evidence type="ECO:0000259" key="3">
    <source>
        <dbReference type="PROSITE" id="PS50110"/>
    </source>
</evidence>
<name>A0ABU8VYU8_9BURK</name>
<reference evidence="4 5" key="1">
    <citation type="submission" date="2024-03" db="EMBL/GenBank/DDBJ databases">
        <title>Novel species of the genus Variovorax.</title>
        <authorList>
            <person name="Liu Q."/>
            <person name="Xin Y.-H."/>
        </authorList>
    </citation>
    <scope>NUCLEOTIDE SEQUENCE [LARGE SCALE GENOMIC DNA]</scope>
    <source>
        <strain evidence="4 5">KACC 18501</strain>
    </source>
</reference>
<feature type="domain" description="Response regulatory" evidence="3">
    <location>
        <begin position="3"/>
        <end position="119"/>
    </location>
</feature>
<sequence length="136" mass="14535">MPRILIAESSDVDRDLLSRRLVRQGFEIAVASDGAAAIERARMESPDLILLEMNLPLIDGWEAARRLKADAGTQSIPIIGLATHAVAGDRERALEAGCDDFDSKPINLSRMVDKINGALGLPGSTKMAAKSPRGDA</sequence>
<protein>
    <submittedName>
        <fullName evidence="4">Response regulator</fullName>
    </submittedName>
</protein>
<evidence type="ECO:0000256" key="1">
    <source>
        <dbReference type="ARBA" id="ARBA00022553"/>
    </source>
</evidence>
<dbReference type="PANTHER" id="PTHR44591">
    <property type="entry name" value="STRESS RESPONSE REGULATOR PROTEIN 1"/>
    <property type="match status" value="1"/>
</dbReference>
<evidence type="ECO:0000256" key="2">
    <source>
        <dbReference type="PROSITE-ProRule" id="PRU00169"/>
    </source>
</evidence>
<dbReference type="InterPro" id="IPR011006">
    <property type="entry name" value="CheY-like_superfamily"/>
</dbReference>
<dbReference type="RefSeq" id="WP_340364028.1">
    <property type="nucleotide sequence ID" value="NZ_JBBKZV010000006.1"/>
</dbReference>
<dbReference type="PROSITE" id="PS50110">
    <property type="entry name" value="RESPONSE_REGULATORY"/>
    <property type="match status" value="1"/>
</dbReference>
<evidence type="ECO:0000313" key="4">
    <source>
        <dbReference type="EMBL" id="MEJ8822999.1"/>
    </source>
</evidence>
<dbReference type="Gene3D" id="3.40.50.2300">
    <property type="match status" value="1"/>
</dbReference>
<keyword evidence="1" id="KW-0597">Phosphoprotein</keyword>
<dbReference type="SUPFAM" id="SSF52172">
    <property type="entry name" value="CheY-like"/>
    <property type="match status" value="1"/>
</dbReference>
<accession>A0ABU8VYU8</accession>
<evidence type="ECO:0000313" key="5">
    <source>
        <dbReference type="Proteomes" id="UP001363010"/>
    </source>
</evidence>
<proteinExistence type="predicted"/>